<dbReference type="AlphaFoldDB" id="A0A2V2MYT1"/>
<dbReference type="EMBL" id="QGMY01000011">
    <property type="protein sequence ID" value="PWR70576.1"/>
    <property type="molecule type" value="Genomic_DNA"/>
</dbReference>
<keyword evidence="2" id="KW-1185">Reference proteome</keyword>
<sequence>MIRGSVLLILFGMLIIPIMAAEEEQNSSENYQVREYALISFEDPIATETQVNNTTIQQNSKEITENQTRRGGELSARKLFQLKQGAQSDYKTLRNESGDPSLGLSSTAAQSISILCKQCVPQKSGTYY</sequence>
<name>A0A2V2MYT1_9EURY</name>
<accession>A0A2V2MYT1</accession>
<dbReference type="RefSeq" id="WP_109969674.1">
    <property type="nucleotide sequence ID" value="NZ_CP176093.1"/>
</dbReference>
<organism evidence="1 2">
    <name type="scientific">Methanospirillum lacunae</name>
    <dbReference type="NCBI Taxonomy" id="668570"/>
    <lineage>
        <taxon>Archaea</taxon>
        <taxon>Methanobacteriati</taxon>
        <taxon>Methanobacteriota</taxon>
        <taxon>Stenosarchaea group</taxon>
        <taxon>Methanomicrobia</taxon>
        <taxon>Methanomicrobiales</taxon>
        <taxon>Methanospirillaceae</taxon>
        <taxon>Methanospirillum</taxon>
    </lineage>
</organism>
<reference evidence="1 2" key="1">
    <citation type="submission" date="2018-05" db="EMBL/GenBank/DDBJ databases">
        <title>Draft genome of Methanospirillum lacunae Ki8-1.</title>
        <authorList>
            <person name="Dueholm M.S."/>
            <person name="Nielsen P.H."/>
            <person name="Bakmann L.F."/>
            <person name="Otzen D.E."/>
        </authorList>
    </citation>
    <scope>NUCLEOTIDE SEQUENCE [LARGE SCALE GENOMIC DNA]</scope>
    <source>
        <strain evidence="1 2">Ki8-1</strain>
    </source>
</reference>
<evidence type="ECO:0000313" key="2">
    <source>
        <dbReference type="Proteomes" id="UP000245657"/>
    </source>
</evidence>
<gene>
    <name evidence="1" type="ORF">DK846_14375</name>
</gene>
<dbReference type="GeneID" id="97547700"/>
<dbReference type="Proteomes" id="UP000245657">
    <property type="component" value="Unassembled WGS sequence"/>
</dbReference>
<evidence type="ECO:0000313" key="1">
    <source>
        <dbReference type="EMBL" id="PWR70576.1"/>
    </source>
</evidence>
<proteinExistence type="predicted"/>
<comment type="caution">
    <text evidence="1">The sequence shown here is derived from an EMBL/GenBank/DDBJ whole genome shotgun (WGS) entry which is preliminary data.</text>
</comment>
<protein>
    <submittedName>
        <fullName evidence="1">Uncharacterized protein</fullName>
    </submittedName>
</protein>